<dbReference type="Proteomes" id="UP000784294">
    <property type="component" value="Unassembled WGS sequence"/>
</dbReference>
<dbReference type="EMBL" id="CAAALY010026864">
    <property type="protein sequence ID" value="VEL16028.1"/>
    <property type="molecule type" value="Genomic_DNA"/>
</dbReference>
<comment type="caution">
    <text evidence="2">The sequence shown here is derived from an EMBL/GenBank/DDBJ whole genome shotgun (WGS) entry which is preliminary data.</text>
</comment>
<sequence length="214" mass="22034">PAGGGLVEAARVSISGPGCASAFDQVAWFPCLALPRTPLHIAASRTTRTADNSGSSSCSLTADSGHTGPPPGHGSFAPPSPVALFVASLPRRSSHSGGLCGSRLGVFAAWTEDVRSRLLTSALRQAEHLTGNLARLTSHPAASRSGSIVQLAGQLPDKLDVLETGGAAGGDYEGRTDCRLTRLEAPRQRMTETSADEVGSEVYGTKRGPITFSV</sequence>
<protein>
    <submittedName>
        <fullName evidence="2">Uncharacterized protein</fullName>
    </submittedName>
</protein>
<name>A0A448WN83_9PLAT</name>
<feature type="compositionally biased region" description="Polar residues" evidence="1">
    <location>
        <begin position="45"/>
        <end position="64"/>
    </location>
</feature>
<dbReference type="AlphaFoldDB" id="A0A448WN83"/>
<accession>A0A448WN83</accession>
<proteinExistence type="predicted"/>
<feature type="non-terminal residue" evidence="2">
    <location>
        <position position="1"/>
    </location>
</feature>
<organism evidence="2 3">
    <name type="scientific">Protopolystoma xenopodis</name>
    <dbReference type="NCBI Taxonomy" id="117903"/>
    <lineage>
        <taxon>Eukaryota</taxon>
        <taxon>Metazoa</taxon>
        <taxon>Spiralia</taxon>
        <taxon>Lophotrochozoa</taxon>
        <taxon>Platyhelminthes</taxon>
        <taxon>Monogenea</taxon>
        <taxon>Polyopisthocotylea</taxon>
        <taxon>Polystomatidea</taxon>
        <taxon>Polystomatidae</taxon>
        <taxon>Protopolystoma</taxon>
    </lineage>
</organism>
<reference evidence="2" key="1">
    <citation type="submission" date="2018-11" db="EMBL/GenBank/DDBJ databases">
        <authorList>
            <consortium name="Pathogen Informatics"/>
        </authorList>
    </citation>
    <scope>NUCLEOTIDE SEQUENCE</scope>
</reference>
<evidence type="ECO:0000313" key="2">
    <source>
        <dbReference type="EMBL" id="VEL16028.1"/>
    </source>
</evidence>
<keyword evidence="3" id="KW-1185">Reference proteome</keyword>
<gene>
    <name evidence="2" type="ORF">PXEA_LOCUS9468</name>
</gene>
<feature type="region of interest" description="Disordered" evidence="1">
    <location>
        <begin position="45"/>
        <end position="77"/>
    </location>
</feature>
<evidence type="ECO:0000313" key="3">
    <source>
        <dbReference type="Proteomes" id="UP000784294"/>
    </source>
</evidence>
<evidence type="ECO:0000256" key="1">
    <source>
        <dbReference type="SAM" id="MobiDB-lite"/>
    </source>
</evidence>